<dbReference type="AlphaFoldDB" id="A0A6C0LQ46"/>
<name>A0A6C0LQ46_9ZZZZ</name>
<reference evidence="1" key="1">
    <citation type="journal article" date="2020" name="Nature">
        <title>Giant virus diversity and host interactions through global metagenomics.</title>
        <authorList>
            <person name="Schulz F."/>
            <person name="Roux S."/>
            <person name="Paez-Espino D."/>
            <person name="Jungbluth S."/>
            <person name="Walsh D.A."/>
            <person name="Denef V.J."/>
            <person name="McMahon K.D."/>
            <person name="Konstantinidis K.T."/>
            <person name="Eloe-Fadrosh E.A."/>
            <person name="Kyrpides N.C."/>
            <person name="Woyke T."/>
        </authorList>
    </citation>
    <scope>NUCLEOTIDE SEQUENCE</scope>
    <source>
        <strain evidence="1">GVMAG-M-3300027969-2</strain>
    </source>
</reference>
<proteinExistence type="predicted"/>
<evidence type="ECO:0000313" key="1">
    <source>
        <dbReference type="EMBL" id="QHU32859.1"/>
    </source>
</evidence>
<organism evidence="1">
    <name type="scientific">viral metagenome</name>
    <dbReference type="NCBI Taxonomy" id="1070528"/>
    <lineage>
        <taxon>unclassified sequences</taxon>
        <taxon>metagenomes</taxon>
        <taxon>organismal metagenomes</taxon>
    </lineage>
</organism>
<sequence length="29" mass="3005">MRLLADISLMKIPVETPPIIAVGGIVLSG</sequence>
<dbReference type="EMBL" id="MN740542">
    <property type="protein sequence ID" value="QHU32859.1"/>
    <property type="molecule type" value="Genomic_DNA"/>
</dbReference>
<accession>A0A6C0LQ46</accession>
<protein>
    <submittedName>
        <fullName evidence="1">Uncharacterized protein</fullName>
    </submittedName>
</protein>